<feature type="compositionally biased region" description="Low complexity" evidence="6">
    <location>
        <begin position="243"/>
        <end position="267"/>
    </location>
</feature>
<reference evidence="8" key="1">
    <citation type="submission" date="2021-01" db="EMBL/GenBank/DDBJ databases">
        <authorList>
            <person name="Kaushik A."/>
        </authorList>
    </citation>
    <scope>NUCLEOTIDE SEQUENCE</scope>
    <source>
        <strain evidence="8">AG3-1AP</strain>
    </source>
</reference>
<gene>
    <name evidence="8" type="ORF">RDB_LOCUS19135</name>
</gene>
<dbReference type="SUPFAM" id="SSF57667">
    <property type="entry name" value="beta-beta-alpha zinc fingers"/>
    <property type="match status" value="1"/>
</dbReference>
<organism evidence="8 9">
    <name type="scientific">Rhizoctonia solani</name>
    <dbReference type="NCBI Taxonomy" id="456999"/>
    <lineage>
        <taxon>Eukaryota</taxon>
        <taxon>Fungi</taxon>
        <taxon>Dikarya</taxon>
        <taxon>Basidiomycota</taxon>
        <taxon>Agaricomycotina</taxon>
        <taxon>Agaricomycetes</taxon>
        <taxon>Cantharellales</taxon>
        <taxon>Ceratobasidiaceae</taxon>
        <taxon>Rhizoctonia</taxon>
    </lineage>
</organism>
<dbReference type="GO" id="GO:0000981">
    <property type="term" value="F:DNA-binding transcription factor activity, RNA polymerase II-specific"/>
    <property type="evidence" value="ECO:0007669"/>
    <property type="project" value="TreeGrafter"/>
</dbReference>
<feature type="domain" description="C2H2-type" evidence="7">
    <location>
        <begin position="216"/>
        <end position="246"/>
    </location>
</feature>
<evidence type="ECO:0000259" key="7">
    <source>
        <dbReference type="PROSITE" id="PS50157"/>
    </source>
</evidence>
<dbReference type="InterPro" id="IPR036236">
    <property type="entry name" value="Znf_C2H2_sf"/>
</dbReference>
<evidence type="ECO:0000256" key="3">
    <source>
        <dbReference type="ARBA" id="ARBA00022771"/>
    </source>
</evidence>
<feature type="domain" description="C2H2-type" evidence="7">
    <location>
        <begin position="184"/>
        <end position="215"/>
    </location>
</feature>
<dbReference type="GO" id="GO:0045893">
    <property type="term" value="P:positive regulation of DNA-templated transcription"/>
    <property type="evidence" value="ECO:0007669"/>
    <property type="project" value="UniProtKB-ARBA"/>
</dbReference>
<comment type="caution">
    <text evidence="8">The sequence shown here is derived from an EMBL/GenBank/DDBJ whole genome shotgun (WGS) entry which is preliminary data.</text>
</comment>
<feature type="compositionally biased region" description="Polar residues" evidence="6">
    <location>
        <begin position="164"/>
        <end position="175"/>
    </location>
</feature>
<keyword evidence="1" id="KW-0479">Metal-binding</keyword>
<evidence type="ECO:0000256" key="2">
    <source>
        <dbReference type="ARBA" id="ARBA00022737"/>
    </source>
</evidence>
<keyword evidence="4" id="KW-0862">Zinc</keyword>
<dbReference type="GO" id="GO:0005694">
    <property type="term" value="C:chromosome"/>
    <property type="evidence" value="ECO:0007669"/>
    <property type="project" value="UniProtKB-ARBA"/>
</dbReference>
<dbReference type="Proteomes" id="UP000663831">
    <property type="component" value="Unassembled WGS sequence"/>
</dbReference>
<dbReference type="PROSITE" id="PS00028">
    <property type="entry name" value="ZINC_FINGER_C2H2_1"/>
    <property type="match status" value="1"/>
</dbReference>
<accession>A0A8H3A4M5</accession>
<keyword evidence="2" id="KW-0677">Repeat</keyword>
<dbReference type="PANTHER" id="PTHR23235">
    <property type="entry name" value="KRUEPPEL-LIKE TRANSCRIPTION FACTOR"/>
    <property type="match status" value="1"/>
</dbReference>
<dbReference type="Gene3D" id="3.30.160.60">
    <property type="entry name" value="Classic Zinc Finger"/>
    <property type="match status" value="2"/>
</dbReference>
<dbReference type="AlphaFoldDB" id="A0A8H3A4M5"/>
<evidence type="ECO:0000313" key="9">
    <source>
        <dbReference type="Proteomes" id="UP000663831"/>
    </source>
</evidence>
<dbReference type="PROSITE" id="PS50157">
    <property type="entry name" value="ZINC_FINGER_C2H2_2"/>
    <property type="match status" value="2"/>
</dbReference>
<name>A0A8H3A4M5_9AGAM</name>
<dbReference type="GO" id="GO:0000978">
    <property type="term" value="F:RNA polymerase II cis-regulatory region sequence-specific DNA binding"/>
    <property type="evidence" value="ECO:0007669"/>
    <property type="project" value="TreeGrafter"/>
</dbReference>
<dbReference type="EMBL" id="CAJMWV010000611">
    <property type="protein sequence ID" value="CAE6407106.1"/>
    <property type="molecule type" value="Genomic_DNA"/>
</dbReference>
<dbReference type="FunFam" id="3.30.160.60:FF:001732">
    <property type="entry name" value="Zgc:162936"/>
    <property type="match status" value="1"/>
</dbReference>
<evidence type="ECO:0000256" key="4">
    <source>
        <dbReference type="ARBA" id="ARBA00022833"/>
    </source>
</evidence>
<proteinExistence type="predicted"/>
<feature type="compositionally biased region" description="Low complexity" evidence="6">
    <location>
        <begin position="1"/>
        <end position="29"/>
    </location>
</feature>
<feature type="compositionally biased region" description="Polar residues" evidence="6">
    <location>
        <begin position="30"/>
        <end position="39"/>
    </location>
</feature>
<dbReference type="PANTHER" id="PTHR23235:SF120">
    <property type="entry name" value="KRUPPEL-LIKE FACTOR 15"/>
    <property type="match status" value="1"/>
</dbReference>
<protein>
    <recommendedName>
        <fullName evidence="7">C2H2-type domain-containing protein</fullName>
    </recommendedName>
</protein>
<feature type="region of interest" description="Disordered" evidence="6">
    <location>
        <begin position="237"/>
        <end position="285"/>
    </location>
</feature>
<feature type="region of interest" description="Disordered" evidence="6">
    <location>
        <begin position="150"/>
        <end position="175"/>
    </location>
</feature>
<dbReference type="OrthoDB" id="8922241at2759"/>
<evidence type="ECO:0000256" key="5">
    <source>
        <dbReference type="PROSITE-ProRule" id="PRU00042"/>
    </source>
</evidence>
<dbReference type="InterPro" id="IPR013087">
    <property type="entry name" value="Znf_C2H2_type"/>
</dbReference>
<evidence type="ECO:0000313" key="8">
    <source>
        <dbReference type="EMBL" id="CAE6407106.1"/>
    </source>
</evidence>
<sequence>MSSQPYYPPYDASASPQSSQPSRSNYPQPVYNQYNQSTYGHMGYADMPQSEQRYSQMPLQYPSESAEGAQYMNHDGYAPPSFSPTAATFAQSHSYGPTNADAMTYRRRYQSTSAVVPAGSRHPMPRHPSGEVPMAPMHEGREFVPVPSQPFHESNAPVARPASVRSSNAGQSPTTSALALEKPYVCDICQTRFARHHDCRRHRETHVVNASGEKPHHCVVCGKSFTRKDALKRHTNQKGCDINAAPANAPARSSRSSSSASPQQAPATFFPVGNLPHGSGSGQYY</sequence>
<dbReference type="SMART" id="SM00355">
    <property type="entry name" value="ZnF_C2H2"/>
    <property type="match status" value="2"/>
</dbReference>
<feature type="region of interest" description="Disordered" evidence="6">
    <location>
        <begin position="1"/>
        <end position="56"/>
    </location>
</feature>
<dbReference type="Pfam" id="PF00096">
    <property type="entry name" value="zf-C2H2"/>
    <property type="match status" value="1"/>
</dbReference>
<dbReference type="GO" id="GO:0008270">
    <property type="term" value="F:zinc ion binding"/>
    <property type="evidence" value="ECO:0007669"/>
    <property type="project" value="UniProtKB-KW"/>
</dbReference>
<evidence type="ECO:0000256" key="1">
    <source>
        <dbReference type="ARBA" id="ARBA00022723"/>
    </source>
</evidence>
<keyword evidence="3 5" id="KW-0863">Zinc-finger</keyword>
<evidence type="ECO:0000256" key="6">
    <source>
        <dbReference type="SAM" id="MobiDB-lite"/>
    </source>
</evidence>